<protein>
    <recommendedName>
        <fullName evidence="2">Translation initiation factor eIF2B subunit delta</fullName>
    </recommendedName>
    <alternativeName>
        <fullName evidence="3">eIF2B GDP-GTP exchange factor subunit delta</fullName>
    </alternativeName>
</protein>
<evidence type="ECO:0000313" key="6">
    <source>
        <dbReference type="EMBL" id="KAF8759167.1"/>
    </source>
</evidence>
<evidence type="ECO:0000256" key="4">
    <source>
        <dbReference type="RuleBase" id="RU003814"/>
    </source>
</evidence>
<gene>
    <name evidence="6" type="ORF">HU200_010556</name>
</gene>
<organism evidence="6 7">
    <name type="scientific">Digitaria exilis</name>
    <dbReference type="NCBI Taxonomy" id="1010633"/>
    <lineage>
        <taxon>Eukaryota</taxon>
        <taxon>Viridiplantae</taxon>
        <taxon>Streptophyta</taxon>
        <taxon>Embryophyta</taxon>
        <taxon>Tracheophyta</taxon>
        <taxon>Spermatophyta</taxon>
        <taxon>Magnoliopsida</taxon>
        <taxon>Liliopsida</taxon>
        <taxon>Poales</taxon>
        <taxon>Poaceae</taxon>
        <taxon>PACMAD clade</taxon>
        <taxon>Panicoideae</taxon>
        <taxon>Panicodae</taxon>
        <taxon>Paniceae</taxon>
        <taxon>Anthephorinae</taxon>
        <taxon>Digitaria</taxon>
    </lineage>
</organism>
<feature type="compositionally biased region" description="Polar residues" evidence="5">
    <location>
        <begin position="108"/>
        <end position="118"/>
    </location>
</feature>
<dbReference type="SUPFAM" id="SSF100950">
    <property type="entry name" value="NagB/RpiA/CoA transferase-like"/>
    <property type="match status" value="1"/>
</dbReference>
<name>A0A835FHX4_9POAL</name>
<keyword evidence="7" id="KW-1185">Reference proteome</keyword>
<evidence type="ECO:0000256" key="1">
    <source>
        <dbReference type="ARBA" id="ARBA00007251"/>
    </source>
</evidence>
<dbReference type="AlphaFoldDB" id="A0A835FHX4"/>
<reference evidence="6" key="1">
    <citation type="submission" date="2020-07" db="EMBL/GenBank/DDBJ databases">
        <title>Genome sequence and genetic diversity analysis of an under-domesticated orphan crop, white fonio (Digitaria exilis).</title>
        <authorList>
            <person name="Bennetzen J.L."/>
            <person name="Chen S."/>
            <person name="Ma X."/>
            <person name="Wang X."/>
            <person name="Yssel A.E.J."/>
            <person name="Chaluvadi S.R."/>
            <person name="Johnson M."/>
            <person name="Gangashetty P."/>
            <person name="Hamidou F."/>
            <person name="Sanogo M.D."/>
            <person name="Zwaenepoel A."/>
            <person name="Wallace J."/>
            <person name="Van De Peer Y."/>
            <person name="Van Deynze A."/>
        </authorList>
    </citation>
    <scope>NUCLEOTIDE SEQUENCE</scope>
    <source>
        <tissue evidence="6">Leaves</tissue>
    </source>
</reference>
<dbReference type="OrthoDB" id="10254737at2759"/>
<comment type="similarity">
    <text evidence="1 4">Belongs to the eIF-2B alpha/beta/delta subunits family.</text>
</comment>
<feature type="region of interest" description="Disordered" evidence="5">
    <location>
        <begin position="1"/>
        <end position="168"/>
    </location>
</feature>
<evidence type="ECO:0000256" key="3">
    <source>
        <dbReference type="ARBA" id="ARBA00044356"/>
    </source>
</evidence>
<dbReference type="EMBL" id="JACEFO010000726">
    <property type="protein sequence ID" value="KAF8759167.1"/>
    <property type="molecule type" value="Genomic_DNA"/>
</dbReference>
<sequence length="436" mass="47829">MIPTPDRPRPPPRPGVRVPHALLPRPPVSSSRLDALSDLDGDDDDVDVSWARPPPPALPESIKVNLTETKNRGDPTSVPQKPKLSKAERRAIQEAQRAAKAAAKETGVKSTAKASDVNTKMPKQPKAGKASLKKDVSQANALVASDKKTDEHPPDKDRKKDVPQPRMQFDDLHRVVKAKKRLDFNICPGDISGGNARCIAMLLAFREAINDYSTPAEKIPVEILLLKSSSYVSFLIECRPLSISMGNAIRFLKNRITKLALAMSESEAKASLQSDIDRFINEKIIVADKILVQTLRDKDYCAVLSNGTVYSRVGTASVAMVAHAFGVPVLICCEAYKFHERVQLDSICFNELDAVVHVSFLTLLIIKSNSCTCRYDITPSDYVSMLITDYGMSASPAQLVGCTDMEYLNHLAGINFNFLPARIAVLAVHRTGSHVH</sequence>
<dbReference type="Pfam" id="PF01008">
    <property type="entry name" value="IF-2B"/>
    <property type="match status" value="2"/>
</dbReference>
<dbReference type="InterPro" id="IPR042529">
    <property type="entry name" value="IF_2B-like_C"/>
</dbReference>
<dbReference type="PANTHER" id="PTHR10233:SF17">
    <property type="entry name" value="TRANSLATION INITIATION FACTOR EIF-2B SUBUNIT DELTA"/>
    <property type="match status" value="1"/>
</dbReference>
<dbReference type="PANTHER" id="PTHR10233">
    <property type="entry name" value="TRANSLATION INITIATION FACTOR EIF-2B"/>
    <property type="match status" value="1"/>
</dbReference>
<feature type="compositionally biased region" description="Basic and acidic residues" evidence="5">
    <location>
        <begin position="145"/>
        <end position="168"/>
    </location>
</feature>
<dbReference type="InterPro" id="IPR037171">
    <property type="entry name" value="NagB/RpiA_transferase-like"/>
</dbReference>
<feature type="compositionally biased region" description="Acidic residues" evidence="5">
    <location>
        <begin position="37"/>
        <end position="47"/>
    </location>
</feature>
<evidence type="ECO:0000256" key="5">
    <source>
        <dbReference type="SAM" id="MobiDB-lite"/>
    </source>
</evidence>
<proteinExistence type="inferred from homology"/>
<accession>A0A835FHX4</accession>
<evidence type="ECO:0000313" key="7">
    <source>
        <dbReference type="Proteomes" id="UP000636709"/>
    </source>
</evidence>
<dbReference type="Gene3D" id="3.40.50.10470">
    <property type="entry name" value="Translation initiation factor eif-2b, domain 2"/>
    <property type="match status" value="1"/>
</dbReference>
<dbReference type="InterPro" id="IPR000649">
    <property type="entry name" value="IF-2B-related"/>
</dbReference>
<comment type="caution">
    <text evidence="6">The sequence shown here is derived from an EMBL/GenBank/DDBJ whole genome shotgun (WGS) entry which is preliminary data.</text>
</comment>
<dbReference type="Proteomes" id="UP000636709">
    <property type="component" value="Unassembled WGS sequence"/>
</dbReference>
<evidence type="ECO:0000256" key="2">
    <source>
        <dbReference type="ARBA" id="ARBA00044147"/>
    </source>
</evidence>